<dbReference type="AlphaFoldDB" id="A0A809S679"/>
<evidence type="ECO:0000256" key="6">
    <source>
        <dbReference type="RuleBase" id="RU363041"/>
    </source>
</evidence>
<dbReference type="Pfam" id="PF01925">
    <property type="entry name" value="TauE"/>
    <property type="match status" value="1"/>
</dbReference>
<feature type="transmembrane region" description="Helical" evidence="6">
    <location>
        <begin position="43"/>
        <end position="61"/>
    </location>
</feature>
<dbReference type="EMBL" id="AP021858">
    <property type="protein sequence ID" value="BBO24556.1"/>
    <property type="molecule type" value="Genomic_DNA"/>
</dbReference>
<sequence length="119" mass="12288">MIWVLGFAIGAAAGVLSGLFGIGGGVLIVPGLIYLLGFGQAKAQGTSLAALVLPVGLLGLINYYKQGQADVKMGLLVAVGLFGGAYVGSKFALNMDESLLRRSFAVLLVLVALQLFFKK</sequence>
<keyword evidence="6" id="KW-1003">Cell membrane</keyword>
<protein>
    <recommendedName>
        <fullName evidence="6">Probable membrane transporter protein</fullName>
    </recommendedName>
</protein>
<organism evidence="7 8">
    <name type="scientific">Candidatus Nitrosymbiomonas proteolyticus</name>
    <dbReference type="NCBI Taxonomy" id="2608984"/>
    <lineage>
        <taxon>Bacteria</taxon>
        <taxon>Bacillati</taxon>
        <taxon>Armatimonadota</taxon>
        <taxon>Armatimonadota incertae sedis</taxon>
        <taxon>Candidatus Nitrosymbiomonas</taxon>
    </lineage>
</organism>
<gene>
    <name evidence="7" type="ORF">NPRO_21510</name>
</gene>
<dbReference type="GO" id="GO:0005886">
    <property type="term" value="C:plasma membrane"/>
    <property type="evidence" value="ECO:0007669"/>
    <property type="project" value="UniProtKB-SubCell"/>
</dbReference>
<evidence type="ECO:0000313" key="7">
    <source>
        <dbReference type="EMBL" id="BBO24556.1"/>
    </source>
</evidence>
<evidence type="ECO:0000313" key="8">
    <source>
        <dbReference type="Proteomes" id="UP000662873"/>
    </source>
</evidence>
<keyword evidence="3 6" id="KW-0812">Transmembrane</keyword>
<comment type="similarity">
    <text evidence="2 6">Belongs to the 4-toluene sulfonate uptake permease (TSUP) (TC 2.A.102) family.</text>
</comment>
<dbReference type="InterPro" id="IPR051598">
    <property type="entry name" value="TSUP/Inactive_protease-like"/>
</dbReference>
<dbReference type="PANTHER" id="PTHR43701">
    <property type="entry name" value="MEMBRANE TRANSPORTER PROTEIN MJ0441-RELATED"/>
    <property type="match status" value="1"/>
</dbReference>
<reference evidence="7" key="1">
    <citation type="journal article" name="DNA Res.">
        <title>The physiological potential of anammox bacteria as revealed by their core genome structure.</title>
        <authorList>
            <person name="Okubo T."/>
            <person name="Toyoda A."/>
            <person name="Fukuhara K."/>
            <person name="Uchiyama I."/>
            <person name="Harigaya Y."/>
            <person name="Kuroiwa M."/>
            <person name="Suzuki T."/>
            <person name="Murakami Y."/>
            <person name="Suwa Y."/>
            <person name="Takami H."/>
        </authorList>
    </citation>
    <scope>NUCLEOTIDE SEQUENCE</scope>
    <source>
        <strain evidence="7">317325-2</strain>
    </source>
</reference>
<evidence type="ECO:0000256" key="1">
    <source>
        <dbReference type="ARBA" id="ARBA00004141"/>
    </source>
</evidence>
<feature type="transmembrane region" description="Helical" evidence="6">
    <location>
        <begin position="99"/>
        <end position="117"/>
    </location>
</feature>
<feature type="transmembrane region" description="Helical" evidence="6">
    <location>
        <begin position="73"/>
        <end position="93"/>
    </location>
</feature>
<dbReference type="Proteomes" id="UP000662873">
    <property type="component" value="Chromosome"/>
</dbReference>
<evidence type="ECO:0000256" key="3">
    <source>
        <dbReference type="ARBA" id="ARBA00022692"/>
    </source>
</evidence>
<evidence type="ECO:0000256" key="4">
    <source>
        <dbReference type="ARBA" id="ARBA00022989"/>
    </source>
</evidence>
<accession>A0A809S679</accession>
<name>A0A809S679_9BACT</name>
<evidence type="ECO:0000256" key="2">
    <source>
        <dbReference type="ARBA" id="ARBA00009142"/>
    </source>
</evidence>
<evidence type="ECO:0000256" key="5">
    <source>
        <dbReference type="ARBA" id="ARBA00023136"/>
    </source>
</evidence>
<keyword evidence="5 6" id="KW-0472">Membrane</keyword>
<dbReference type="PANTHER" id="PTHR43701:SF2">
    <property type="entry name" value="MEMBRANE TRANSPORTER PROTEIN YJNA-RELATED"/>
    <property type="match status" value="1"/>
</dbReference>
<proteinExistence type="inferred from homology"/>
<feature type="transmembrane region" description="Helical" evidence="6">
    <location>
        <begin position="7"/>
        <end position="37"/>
    </location>
</feature>
<dbReference type="KEGG" id="npy:NPRO_21510"/>
<comment type="subcellular location">
    <subcellularLocation>
        <location evidence="6">Cell membrane</location>
        <topology evidence="6">Multi-pass membrane protein</topology>
    </subcellularLocation>
    <subcellularLocation>
        <location evidence="1">Membrane</location>
        <topology evidence="1">Multi-pass membrane protein</topology>
    </subcellularLocation>
</comment>
<dbReference type="InterPro" id="IPR002781">
    <property type="entry name" value="TM_pro_TauE-like"/>
</dbReference>
<keyword evidence="4 6" id="KW-1133">Transmembrane helix</keyword>